<keyword evidence="7" id="KW-1185">Reference proteome</keyword>
<keyword evidence="1" id="KW-0227">DNA damage</keyword>
<feature type="compositionally biased region" description="Basic and acidic residues" evidence="5">
    <location>
        <begin position="528"/>
        <end position="545"/>
    </location>
</feature>
<evidence type="ECO:0000256" key="5">
    <source>
        <dbReference type="SAM" id="MobiDB-lite"/>
    </source>
</evidence>
<reference evidence="7" key="1">
    <citation type="journal article" date="2019" name="Int. J. Syst. Evol. Microbiol.">
        <title>The Global Catalogue of Microorganisms (GCM) 10K type strain sequencing project: providing services to taxonomists for standard genome sequencing and annotation.</title>
        <authorList>
            <consortium name="The Broad Institute Genomics Platform"/>
            <consortium name="The Broad Institute Genome Sequencing Center for Infectious Disease"/>
            <person name="Wu L."/>
            <person name="Ma J."/>
        </authorList>
    </citation>
    <scope>NUCLEOTIDE SEQUENCE [LARGE SCALE GENOMIC DNA]</scope>
    <source>
        <strain evidence="7">KLKA75</strain>
    </source>
</reference>
<feature type="region of interest" description="Disordered" evidence="5">
    <location>
        <begin position="521"/>
        <end position="545"/>
    </location>
</feature>
<sequence>MATAPGRRTLRSRGALPMTRTSEVGPTPLGRDPHRFRLTRAGIHQVWQYDEVFRFGGGRLLLRGKNGAGKSKALEMLLPFLLDGDQRRLDATGGGKTTLKWLMLDGWSGGTNRLGYLWVEFVRDTEDGRSERLTLGVGIRASISTGDARPMFFVTPRPVGNGDGELPLHAPEHRPSLAELRELVGSDCCFERAADYRARVARELFGISDQSRYRNLVHLLYGLRRPTIGDRIESGGLVKVLGDALPPLDDDVLDNVARNLDDLDTVRAELARLERTDAALTTFLTSYKGYLRGVLRERVGQVTTDLDELRACRKRAGDAVRDLVSARAEEDQKKAAVEAVQDEWAEADADLNALRDSAAYGALQELRDRRETVKAKRETAQATWTAADFARTAESAAAAHLSGEVEQLGRELGDLRTSLVNARSLSRSCGVDDALLGDAPSARAEQIAAASEETLTDPDGDERVVKRPSVAVLGERIGAELTAWGERLGEAGRVVKARRRAAKALREQLAKVAAAEETARALGQATETAEKQLDDSGGRERDRGTELVAASEKYAAEVCAWAARFPDHDPSGQAVGDRLTSLVATGGVEGPPAELALGRDVPEAVAHAAEEIAEPWSRVWEAERDDALNEERELSSELGSKRAEYERLERNPEPEPDRSRFSTAARIPGTGAPLYRLLDFSPDMDDTERAGLEAALEASGLLDAWVSADGTVLAANERDVLLIPNPSPVPARSLAEVLRPVPGHGVSERTVGRVLASIGLEETPEAQSWISTDGRWRLGVARGAYGKEEAEFVGAGVRAQTRRRRLAELAAAIDALGDALKAVRERRKTIERRREELRRALREAPRSGPLTSAWTAYESAVAETSRLSAELSRARKDAEQARAKAVRLRTRAEASATADGLPVDPEKLNLFDGELTRLHSTLDVLVQNAGNLGHRLSAHTGRLAAWQGARQKRRASEGKYASARSAMLSAQRELEQLEQSVGASEQDLIDREREARNRRDSAVAVLSQRRDQYEQARDTRVQAEARSEEKATALEEQEKRAVEGSDRLRGPLGMPGLPLAAELGDVSAALEAYDSVHDAPARTRITALRALADDIAGRLGSASADIGGSAILKRSDELRDGLAGGYDAGIEEIDGIKRFWLHDDSGAHDVAAVGGRIRTAAEQARSRLSLREQEVFERYLLGELGDHLSQQVLAAHQLVDAMNRILDDVRSSHGIGARLVWELPQDADADVRSAVELLRSPAALRTRDQSTRLREALRRRIEDARLADPSAGYATHLRTALDYRTWFAFRVKVTDAARPDRERVLSHRTALSQGEQRVVSYLVLFATAAAHFSSLAGSAPHAPRLILLDDAFAKVDEPTHGRLLGLLVDLDLDFVITSERLWGCFPTVPSLEIYECLRDPRVRGVATVHYTWTGSRKRLVSV</sequence>
<dbReference type="SUPFAM" id="SSF52540">
    <property type="entry name" value="P-loop containing nucleoside triphosphate hydrolases"/>
    <property type="match status" value="1"/>
</dbReference>
<feature type="compositionally biased region" description="Basic and acidic residues" evidence="5">
    <location>
        <begin position="1008"/>
        <end position="1049"/>
    </location>
</feature>
<keyword evidence="4" id="KW-0175">Coiled coil</keyword>
<comment type="caution">
    <text evidence="6">The sequence shown here is derived from an EMBL/GenBank/DDBJ whole genome shotgun (WGS) entry which is preliminary data.</text>
</comment>
<accession>A0ABV9U0B3</accession>
<feature type="region of interest" description="Disordered" evidence="5">
    <location>
        <begin position="630"/>
        <end position="665"/>
    </location>
</feature>
<name>A0ABV9U0B3_9ACTN</name>
<evidence type="ECO:0000256" key="2">
    <source>
        <dbReference type="ARBA" id="ARBA00023204"/>
    </source>
</evidence>
<gene>
    <name evidence="6" type="ORF">ACFPCY_21320</name>
</gene>
<keyword evidence="2" id="KW-0234">DNA repair</keyword>
<dbReference type="NCBIfam" id="TIGR02680">
    <property type="entry name" value="TIGR02680 family protein"/>
    <property type="match status" value="1"/>
</dbReference>
<dbReference type="Proteomes" id="UP001595872">
    <property type="component" value="Unassembled WGS sequence"/>
</dbReference>
<dbReference type="EMBL" id="JBHSIT010000006">
    <property type="protein sequence ID" value="MFC4909875.1"/>
    <property type="molecule type" value="Genomic_DNA"/>
</dbReference>
<evidence type="ECO:0000313" key="7">
    <source>
        <dbReference type="Proteomes" id="UP001595872"/>
    </source>
</evidence>
<protein>
    <submittedName>
        <fullName evidence="6">TIGR02680 family protein</fullName>
    </submittedName>
</protein>
<dbReference type="RefSeq" id="WP_378257749.1">
    <property type="nucleotide sequence ID" value="NZ_JBHSIT010000006.1"/>
</dbReference>
<keyword evidence="3" id="KW-0742">SOS response</keyword>
<organism evidence="6 7">
    <name type="scientific">Actinomadura gamaensis</name>
    <dbReference type="NCBI Taxonomy" id="1763541"/>
    <lineage>
        <taxon>Bacteria</taxon>
        <taxon>Bacillati</taxon>
        <taxon>Actinomycetota</taxon>
        <taxon>Actinomycetes</taxon>
        <taxon>Streptosporangiales</taxon>
        <taxon>Thermomonosporaceae</taxon>
        <taxon>Actinomadura</taxon>
    </lineage>
</organism>
<dbReference type="PANTHER" id="PTHR32182">
    <property type="entry name" value="DNA REPLICATION AND REPAIR PROTEIN RECF"/>
    <property type="match status" value="1"/>
</dbReference>
<evidence type="ECO:0000256" key="4">
    <source>
        <dbReference type="SAM" id="Coils"/>
    </source>
</evidence>
<dbReference type="PANTHER" id="PTHR32182:SF0">
    <property type="entry name" value="DNA REPLICATION AND REPAIR PROTEIN RECF"/>
    <property type="match status" value="1"/>
</dbReference>
<feature type="coiled-coil region" evidence="4">
    <location>
        <begin position="323"/>
        <end position="383"/>
    </location>
</feature>
<feature type="compositionally biased region" description="Basic and acidic residues" evidence="5">
    <location>
        <begin position="630"/>
        <end position="660"/>
    </location>
</feature>
<dbReference type="InterPro" id="IPR013496">
    <property type="entry name" value="CHP02680"/>
</dbReference>
<evidence type="ECO:0000256" key="1">
    <source>
        <dbReference type="ARBA" id="ARBA00022763"/>
    </source>
</evidence>
<dbReference type="Pfam" id="PF13558">
    <property type="entry name" value="SbcC_Walker_B"/>
    <property type="match status" value="1"/>
</dbReference>
<feature type="region of interest" description="Disordered" evidence="5">
    <location>
        <begin position="1"/>
        <end position="32"/>
    </location>
</feature>
<evidence type="ECO:0000313" key="6">
    <source>
        <dbReference type="EMBL" id="MFC4909875.1"/>
    </source>
</evidence>
<proteinExistence type="predicted"/>
<feature type="compositionally biased region" description="Basic and acidic residues" evidence="5">
    <location>
        <begin position="988"/>
        <end position="1001"/>
    </location>
</feature>
<dbReference type="InterPro" id="IPR027417">
    <property type="entry name" value="P-loop_NTPase"/>
</dbReference>
<feature type="coiled-coil region" evidence="4">
    <location>
        <begin position="806"/>
        <end position="891"/>
    </location>
</feature>
<evidence type="ECO:0000256" key="3">
    <source>
        <dbReference type="ARBA" id="ARBA00023236"/>
    </source>
</evidence>
<feature type="region of interest" description="Disordered" evidence="5">
    <location>
        <begin position="978"/>
        <end position="1049"/>
    </location>
</feature>